<keyword evidence="2" id="KW-1185">Reference proteome</keyword>
<dbReference type="EMBL" id="CAJVQC010025881">
    <property type="protein sequence ID" value="CAG8731337.1"/>
    <property type="molecule type" value="Genomic_DNA"/>
</dbReference>
<reference evidence="1" key="1">
    <citation type="submission" date="2021-06" db="EMBL/GenBank/DDBJ databases">
        <authorList>
            <person name="Kallberg Y."/>
            <person name="Tangrot J."/>
            <person name="Rosling A."/>
        </authorList>
    </citation>
    <scope>NUCLEOTIDE SEQUENCE</scope>
    <source>
        <strain evidence="1">MA461A</strain>
    </source>
</reference>
<protein>
    <submittedName>
        <fullName evidence="1">12233_t:CDS:1</fullName>
    </submittedName>
</protein>
<sequence>NNNEIDLESFFEAVYHDSMDIKSLNKSIEAITIEKSQLFDDFDSTGKNSLNDGKKKHGLNHCSYCKAAGHNITIYSKKINDQQ</sequence>
<evidence type="ECO:0000313" key="2">
    <source>
        <dbReference type="Proteomes" id="UP000789920"/>
    </source>
</evidence>
<feature type="non-terminal residue" evidence="1">
    <location>
        <position position="1"/>
    </location>
</feature>
<dbReference type="Proteomes" id="UP000789920">
    <property type="component" value="Unassembled WGS sequence"/>
</dbReference>
<gene>
    <name evidence="1" type="ORF">RPERSI_LOCUS12191</name>
</gene>
<name>A0ACA9PZ77_9GLOM</name>
<organism evidence="1 2">
    <name type="scientific">Racocetra persica</name>
    <dbReference type="NCBI Taxonomy" id="160502"/>
    <lineage>
        <taxon>Eukaryota</taxon>
        <taxon>Fungi</taxon>
        <taxon>Fungi incertae sedis</taxon>
        <taxon>Mucoromycota</taxon>
        <taxon>Glomeromycotina</taxon>
        <taxon>Glomeromycetes</taxon>
        <taxon>Diversisporales</taxon>
        <taxon>Gigasporaceae</taxon>
        <taxon>Racocetra</taxon>
    </lineage>
</organism>
<proteinExistence type="predicted"/>
<accession>A0ACA9PZ77</accession>
<comment type="caution">
    <text evidence="1">The sequence shown here is derived from an EMBL/GenBank/DDBJ whole genome shotgun (WGS) entry which is preliminary data.</text>
</comment>
<evidence type="ECO:0000313" key="1">
    <source>
        <dbReference type="EMBL" id="CAG8731337.1"/>
    </source>
</evidence>